<keyword evidence="3 6" id="KW-0326">Glycosidase</keyword>
<organism evidence="7 8">
    <name type="scientific">Lacticaseibacillus thailandensis DSM 22698 = JCM 13996</name>
    <dbReference type="NCBI Taxonomy" id="1423810"/>
    <lineage>
        <taxon>Bacteria</taxon>
        <taxon>Bacillati</taxon>
        <taxon>Bacillota</taxon>
        <taxon>Bacilli</taxon>
        <taxon>Lactobacillales</taxon>
        <taxon>Lactobacillaceae</taxon>
        <taxon>Lacticaseibacillus</taxon>
    </lineage>
</organism>
<keyword evidence="8" id="KW-1185">Reference proteome</keyword>
<name>A0A0R2C6Q2_9LACO</name>
<evidence type="ECO:0000313" key="7">
    <source>
        <dbReference type="EMBL" id="KRM87551.1"/>
    </source>
</evidence>
<dbReference type="PRINTS" id="PR00131">
    <property type="entry name" value="GLHYDRLASE1"/>
</dbReference>
<dbReference type="FunFam" id="3.20.20.80:FF:000004">
    <property type="entry name" value="Beta-glucosidase 6-phospho-beta-glucosidase"/>
    <property type="match status" value="1"/>
</dbReference>
<dbReference type="PROSITE" id="PS00653">
    <property type="entry name" value="GLYCOSYL_HYDROL_F1_2"/>
    <property type="match status" value="1"/>
</dbReference>
<dbReference type="GO" id="GO:0016052">
    <property type="term" value="P:carbohydrate catabolic process"/>
    <property type="evidence" value="ECO:0007669"/>
    <property type="project" value="TreeGrafter"/>
</dbReference>
<evidence type="ECO:0000256" key="4">
    <source>
        <dbReference type="PROSITE-ProRule" id="PRU10055"/>
    </source>
</evidence>
<comment type="similarity">
    <text evidence="1 5">Belongs to the glycosyl hydrolase 1 family.</text>
</comment>
<dbReference type="PANTHER" id="PTHR10353:SF122">
    <property type="entry name" value="6-PHOSPHO-BETA-GLUCOSIDASE ASCB-RELATED"/>
    <property type="match status" value="1"/>
</dbReference>
<evidence type="ECO:0000256" key="1">
    <source>
        <dbReference type="ARBA" id="ARBA00010838"/>
    </source>
</evidence>
<dbReference type="Pfam" id="PF00232">
    <property type="entry name" value="Glyco_hydro_1"/>
    <property type="match status" value="1"/>
</dbReference>
<reference evidence="7 8" key="1">
    <citation type="journal article" date="2015" name="Genome Announc.">
        <title>Expanding the biotechnology potential of lactobacilli through comparative genomics of 213 strains and associated genera.</title>
        <authorList>
            <person name="Sun Z."/>
            <person name="Harris H.M."/>
            <person name="McCann A."/>
            <person name="Guo C."/>
            <person name="Argimon S."/>
            <person name="Zhang W."/>
            <person name="Yang X."/>
            <person name="Jeffery I.B."/>
            <person name="Cooney J.C."/>
            <person name="Kagawa T.F."/>
            <person name="Liu W."/>
            <person name="Song Y."/>
            <person name="Salvetti E."/>
            <person name="Wrobel A."/>
            <person name="Rasinkangas P."/>
            <person name="Parkhill J."/>
            <person name="Rea M.C."/>
            <person name="O'Sullivan O."/>
            <person name="Ritari J."/>
            <person name="Douillard F.P."/>
            <person name="Paul Ross R."/>
            <person name="Yang R."/>
            <person name="Briner A.E."/>
            <person name="Felis G.E."/>
            <person name="de Vos W.M."/>
            <person name="Barrangou R."/>
            <person name="Klaenhammer T.R."/>
            <person name="Caufield P.W."/>
            <person name="Cui Y."/>
            <person name="Zhang H."/>
            <person name="O'Toole P.W."/>
        </authorList>
    </citation>
    <scope>NUCLEOTIDE SEQUENCE [LARGE SCALE GENOMIC DNA]</scope>
    <source>
        <strain evidence="7 8">DSM 22698</strain>
    </source>
</reference>
<evidence type="ECO:0000256" key="6">
    <source>
        <dbReference type="RuleBase" id="RU004468"/>
    </source>
</evidence>
<dbReference type="PROSITE" id="PS00572">
    <property type="entry name" value="GLYCOSYL_HYDROL_F1_1"/>
    <property type="match status" value="1"/>
</dbReference>
<dbReference type="RefSeq" id="WP_054749814.1">
    <property type="nucleotide sequence ID" value="NZ_AYZK01000002.1"/>
</dbReference>
<feature type="active site" description="Nucleophile" evidence="4">
    <location>
        <position position="385"/>
    </location>
</feature>
<dbReference type="PATRIC" id="fig|1423810.4.peg.1089"/>
<sequence>MYRENVPTGFKDGFLWGGATAANQVEGGWNRDGKGLTTAEVVRKADDRKNFTMSDVTKESMAEAIADKSDEHYPKRRGVDFYDHYKEDIALFAEMGFKAYRMSIAWARIFPQGDDQEPNEAGLAFYDRVFDELAKYNIEPVVTLSHYEMPLHLTEKQNGWASRETINDFLRFTKTVFTRYQDKVKYWLTFNEINSTTFGFTGSGAIDAGLSEREKTQIRYQSLHHQFIASALAVQQGHKINPEFKIGSMLARMQTYPATPNPDDVRAAQQSDDANLFFTDVQVRGEYPEYMNRFFAEHGVKIAMEPGDEAILKAGKVDFLSFSYYMSTVTSAKHAGDTTMGNLVFGEKNPYLQTSEWGWQIDPVGLRITLNTFWDRYRVPLFVVENGLGAEDKLTADGQVHDSYRIDYLRRHIEQMKEAVKDGVDLMGYTMWGPIDLISASTSEMSKRYGFIYVDQDDEGNGTLKRIRKDSFKWYQRVIATNGEDLGEE</sequence>
<dbReference type="Gene3D" id="3.20.20.80">
    <property type="entry name" value="Glycosidases"/>
    <property type="match status" value="1"/>
</dbReference>
<dbReference type="InterPro" id="IPR001360">
    <property type="entry name" value="Glyco_hydro_1"/>
</dbReference>
<evidence type="ECO:0000313" key="8">
    <source>
        <dbReference type="Proteomes" id="UP000051789"/>
    </source>
</evidence>
<accession>A0A0R2C6Q2</accession>
<dbReference type="Proteomes" id="UP000051789">
    <property type="component" value="Unassembled WGS sequence"/>
</dbReference>
<proteinExistence type="inferred from homology"/>
<dbReference type="InterPro" id="IPR018120">
    <property type="entry name" value="Glyco_hydro_1_AS"/>
</dbReference>
<dbReference type="PANTHER" id="PTHR10353">
    <property type="entry name" value="GLYCOSYL HYDROLASE"/>
    <property type="match status" value="1"/>
</dbReference>
<evidence type="ECO:0000256" key="3">
    <source>
        <dbReference type="ARBA" id="ARBA00023295"/>
    </source>
</evidence>
<dbReference type="EMBL" id="AYZK01000002">
    <property type="protein sequence ID" value="KRM87551.1"/>
    <property type="molecule type" value="Genomic_DNA"/>
</dbReference>
<keyword evidence="2 6" id="KW-0378">Hydrolase</keyword>
<dbReference type="STRING" id="1423810.FD19_GL001062"/>
<evidence type="ECO:0000256" key="5">
    <source>
        <dbReference type="RuleBase" id="RU003690"/>
    </source>
</evidence>
<protein>
    <submittedName>
        <fullName evidence="7">Pbg10 protein</fullName>
    </submittedName>
</protein>
<dbReference type="GO" id="GO:0005829">
    <property type="term" value="C:cytosol"/>
    <property type="evidence" value="ECO:0007669"/>
    <property type="project" value="TreeGrafter"/>
</dbReference>
<dbReference type="GO" id="GO:0008422">
    <property type="term" value="F:beta-glucosidase activity"/>
    <property type="evidence" value="ECO:0007669"/>
    <property type="project" value="TreeGrafter"/>
</dbReference>
<dbReference type="AlphaFoldDB" id="A0A0R2C6Q2"/>
<dbReference type="OrthoDB" id="1688691at2"/>
<dbReference type="InterPro" id="IPR017853">
    <property type="entry name" value="GH"/>
</dbReference>
<evidence type="ECO:0000256" key="2">
    <source>
        <dbReference type="ARBA" id="ARBA00022801"/>
    </source>
</evidence>
<dbReference type="InterPro" id="IPR033132">
    <property type="entry name" value="GH_1_N_CS"/>
</dbReference>
<gene>
    <name evidence="7" type="ORF">FD19_GL001062</name>
</gene>
<comment type="caution">
    <text evidence="7">The sequence shown here is derived from an EMBL/GenBank/DDBJ whole genome shotgun (WGS) entry which is preliminary data.</text>
</comment>
<dbReference type="SUPFAM" id="SSF51445">
    <property type="entry name" value="(Trans)glycosidases"/>
    <property type="match status" value="1"/>
</dbReference>